<dbReference type="AlphaFoldDB" id="A0ABD5YUJ8"/>
<dbReference type="GeneID" id="76202745"/>
<evidence type="ECO:0000313" key="2">
    <source>
        <dbReference type="EMBL" id="MFC7193010.1"/>
    </source>
</evidence>
<dbReference type="EMBL" id="JBHTAX010000006">
    <property type="protein sequence ID" value="MFC7193010.1"/>
    <property type="molecule type" value="Genomic_DNA"/>
</dbReference>
<comment type="caution">
    <text evidence="2">The sequence shown here is derived from an EMBL/GenBank/DDBJ whole genome shotgun (WGS) entry which is preliminary data.</text>
</comment>
<evidence type="ECO:0000256" key="1">
    <source>
        <dbReference type="SAM" id="MobiDB-lite"/>
    </source>
</evidence>
<protein>
    <submittedName>
        <fullName evidence="2">Uncharacterized protein</fullName>
    </submittedName>
</protein>
<name>A0ABD5YUJ8_9EURY</name>
<proteinExistence type="predicted"/>
<dbReference type="Proteomes" id="UP001596417">
    <property type="component" value="Unassembled WGS sequence"/>
</dbReference>
<dbReference type="RefSeq" id="WP_264556744.1">
    <property type="nucleotide sequence ID" value="NZ_CP109982.1"/>
</dbReference>
<keyword evidence="3" id="KW-1185">Reference proteome</keyword>
<evidence type="ECO:0000313" key="3">
    <source>
        <dbReference type="Proteomes" id="UP001596417"/>
    </source>
</evidence>
<organism evidence="2 3">
    <name type="scientific">Halocatena marina</name>
    <dbReference type="NCBI Taxonomy" id="2934937"/>
    <lineage>
        <taxon>Archaea</taxon>
        <taxon>Methanobacteriati</taxon>
        <taxon>Methanobacteriota</taxon>
        <taxon>Stenosarchaea group</taxon>
        <taxon>Halobacteria</taxon>
        <taxon>Halobacteriales</taxon>
        <taxon>Natronomonadaceae</taxon>
        <taxon>Halocatena</taxon>
    </lineage>
</organism>
<feature type="compositionally biased region" description="Basic and acidic residues" evidence="1">
    <location>
        <begin position="1"/>
        <end position="14"/>
    </location>
</feature>
<reference evidence="2 3" key="1">
    <citation type="journal article" date="2019" name="Int. J. Syst. Evol. Microbiol.">
        <title>The Global Catalogue of Microorganisms (GCM) 10K type strain sequencing project: providing services to taxonomists for standard genome sequencing and annotation.</title>
        <authorList>
            <consortium name="The Broad Institute Genomics Platform"/>
            <consortium name="The Broad Institute Genome Sequencing Center for Infectious Disease"/>
            <person name="Wu L."/>
            <person name="Ma J."/>
        </authorList>
    </citation>
    <scope>NUCLEOTIDE SEQUENCE [LARGE SCALE GENOMIC DNA]</scope>
    <source>
        <strain evidence="2 3">RDMS1</strain>
    </source>
</reference>
<sequence>MAPDADVRRDDEGTFHANGADGKISVDDSLVPLVLAAIDSPTNGRT</sequence>
<feature type="region of interest" description="Disordered" evidence="1">
    <location>
        <begin position="1"/>
        <end position="22"/>
    </location>
</feature>
<accession>A0ABD5YUJ8</accession>
<gene>
    <name evidence="2" type="ORF">ACFQL7_26680</name>
</gene>